<sequence length="278" mass="32081">MLKPVVKWAGGKRQLLSEIHSRLPQMNWNQASYFEPFIGGAALLFNIAPERAVINDVNPELINLYRTIKQQPDQLIEALRIHRNEESYYYEVRAWDRDAEAYVQLSPVERAARLIFLNRTCYNGLYRVNASGQFNVPFGKYKQPDIVQEETIRDISAYFNRTDIRITEGDFNAAVNGAQAGDFVYFDPPYDVLTKTAAFTSYAKEGFGREEQRRLAEVFRDLSDRGVYVMLSNHATDFILELYADFHIHIVQARRNINSKASARGNVDEVLVLNYELH</sequence>
<gene>
    <name evidence="8" type="ORF">LQV63_05115</name>
</gene>
<dbReference type="InterPro" id="IPR012263">
    <property type="entry name" value="M_m6A_EcoRV"/>
</dbReference>
<name>A0ABS8YB00_9BACL</name>
<dbReference type="InterPro" id="IPR012327">
    <property type="entry name" value="MeTrfase_D12"/>
</dbReference>
<evidence type="ECO:0000313" key="8">
    <source>
        <dbReference type="EMBL" id="MCE5168691.1"/>
    </source>
</evidence>
<dbReference type="InterPro" id="IPR029063">
    <property type="entry name" value="SAM-dependent_MTases_sf"/>
</dbReference>
<dbReference type="SUPFAM" id="SSF53335">
    <property type="entry name" value="S-adenosyl-L-methionine-dependent methyltransferases"/>
    <property type="match status" value="1"/>
</dbReference>
<keyword evidence="4 7" id="KW-0808">Transferase</keyword>
<organism evidence="8 9">
    <name type="scientific">Paenibacillus profundus</name>
    <dbReference type="NCBI Taxonomy" id="1173085"/>
    <lineage>
        <taxon>Bacteria</taxon>
        <taxon>Bacillati</taxon>
        <taxon>Bacillota</taxon>
        <taxon>Bacilli</taxon>
        <taxon>Bacillales</taxon>
        <taxon>Paenibacillaceae</taxon>
        <taxon>Paenibacillus</taxon>
    </lineage>
</organism>
<dbReference type="Pfam" id="PF02086">
    <property type="entry name" value="MethyltransfD12"/>
    <property type="match status" value="1"/>
</dbReference>
<keyword evidence="9" id="KW-1185">Reference proteome</keyword>
<dbReference type="EC" id="2.1.1.72" evidence="2 7"/>
<dbReference type="PROSITE" id="PS00092">
    <property type="entry name" value="N6_MTASE"/>
    <property type="match status" value="1"/>
</dbReference>
<comment type="similarity">
    <text evidence="1 7">Belongs to the N(4)/N(6)-methyltransferase family.</text>
</comment>
<keyword evidence="3 7" id="KW-0489">Methyltransferase</keyword>
<evidence type="ECO:0000256" key="2">
    <source>
        <dbReference type="ARBA" id="ARBA00011900"/>
    </source>
</evidence>
<dbReference type="PRINTS" id="PR00505">
    <property type="entry name" value="D12N6MTFRASE"/>
</dbReference>
<comment type="catalytic activity">
    <reaction evidence="6 7">
        <text>a 2'-deoxyadenosine in DNA + S-adenosyl-L-methionine = an N(6)-methyl-2'-deoxyadenosine in DNA + S-adenosyl-L-homocysteine + H(+)</text>
        <dbReference type="Rhea" id="RHEA:15197"/>
        <dbReference type="Rhea" id="RHEA-COMP:12418"/>
        <dbReference type="Rhea" id="RHEA-COMP:12419"/>
        <dbReference type="ChEBI" id="CHEBI:15378"/>
        <dbReference type="ChEBI" id="CHEBI:57856"/>
        <dbReference type="ChEBI" id="CHEBI:59789"/>
        <dbReference type="ChEBI" id="CHEBI:90615"/>
        <dbReference type="ChEBI" id="CHEBI:90616"/>
        <dbReference type="EC" id="2.1.1.72"/>
    </reaction>
</comment>
<dbReference type="PIRSF" id="PIRSF000398">
    <property type="entry name" value="M_m6A_EcoRV"/>
    <property type="match status" value="1"/>
</dbReference>
<protein>
    <recommendedName>
        <fullName evidence="2 7">Site-specific DNA-methyltransferase (adenine-specific)</fullName>
        <ecNumber evidence="2 7">2.1.1.72</ecNumber>
    </recommendedName>
</protein>
<dbReference type="Gene3D" id="1.10.1020.10">
    <property type="entry name" value="Adenine-specific Methyltransferase, Domain 2"/>
    <property type="match status" value="1"/>
</dbReference>
<dbReference type="Proteomes" id="UP001199916">
    <property type="component" value="Unassembled WGS sequence"/>
</dbReference>
<evidence type="ECO:0000256" key="4">
    <source>
        <dbReference type="ARBA" id="ARBA00022679"/>
    </source>
</evidence>
<evidence type="ECO:0000313" key="9">
    <source>
        <dbReference type="Proteomes" id="UP001199916"/>
    </source>
</evidence>
<dbReference type="NCBIfam" id="TIGR00571">
    <property type="entry name" value="dam"/>
    <property type="match status" value="1"/>
</dbReference>
<dbReference type="Gene3D" id="3.40.50.150">
    <property type="entry name" value="Vaccinia Virus protein VP39"/>
    <property type="match status" value="1"/>
</dbReference>
<accession>A0ABS8YB00</accession>
<dbReference type="RefSeq" id="WP_233695884.1">
    <property type="nucleotide sequence ID" value="NZ_JAJNBZ010000002.1"/>
</dbReference>
<comment type="caution">
    <text evidence="8">The sequence shown here is derived from an EMBL/GenBank/DDBJ whole genome shotgun (WGS) entry which is preliminary data.</text>
</comment>
<dbReference type="InterPro" id="IPR002052">
    <property type="entry name" value="DNA_methylase_N6_adenine_CS"/>
</dbReference>
<evidence type="ECO:0000256" key="1">
    <source>
        <dbReference type="ARBA" id="ARBA00006594"/>
    </source>
</evidence>
<dbReference type="GO" id="GO:0008168">
    <property type="term" value="F:methyltransferase activity"/>
    <property type="evidence" value="ECO:0007669"/>
    <property type="project" value="UniProtKB-KW"/>
</dbReference>
<dbReference type="InterPro" id="IPR023095">
    <property type="entry name" value="Ade_MeTrfase_dom_2"/>
</dbReference>
<evidence type="ECO:0000256" key="3">
    <source>
        <dbReference type="ARBA" id="ARBA00022603"/>
    </source>
</evidence>
<proteinExistence type="inferred from homology"/>
<dbReference type="GO" id="GO:0032259">
    <property type="term" value="P:methylation"/>
    <property type="evidence" value="ECO:0007669"/>
    <property type="project" value="UniProtKB-KW"/>
</dbReference>
<reference evidence="8 9" key="1">
    <citation type="submission" date="2021-11" db="EMBL/GenBank/DDBJ databases">
        <title>Draft genome sequence of Paenibacillus profundus YoMME, a new Gram-positive bacteria with exoelectrogenic properties.</title>
        <authorList>
            <person name="Hubenova Y."/>
            <person name="Hubenova E."/>
            <person name="Manasiev Y."/>
            <person name="Peykov S."/>
            <person name="Mitov M."/>
        </authorList>
    </citation>
    <scope>NUCLEOTIDE SEQUENCE [LARGE SCALE GENOMIC DNA]</scope>
    <source>
        <strain evidence="8 9">YoMME</strain>
    </source>
</reference>
<evidence type="ECO:0000256" key="7">
    <source>
        <dbReference type="RuleBase" id="RU361257"/>
    </source>
</evidence>
<keyword evidence="5 7" id="KW-0949">S-adenosyl-L-methionine</keyword>
<dbReference type="EMBL" id="JAJNBZ010000002">
    <property type="protein sequence ID" value="MCE5168691.1"/>
    <property type="molecule type" value="Genomic_DNA"/>
</dbReference>
<evidence type="ECO:0000256" key="5">
    <source>
        <dbReference type="ARBA" id="ARBA00022691"/>
    </source>
</evidence>
<dbReference type="PANTHER" id="PTHR30481">
    <property type="entry name" value="DNA ADENINE METHYLASE"/>
    <property type="match status" value="1"/>
</dbReference>
<evidence type="ECO:0000256" key="6">
    <source>
        <dbReference type="ARBA" id="ARBA00047942"/>
    </source>
</evidence>
<dbReference type="PANTHER" id="PTHR30481:SF3">
    <property type="entry name" value="DNA ADENINE METHYLASE"/>
    <property type="match status" value="1"/>
</dbReference>